<comment type="caution">
    <text evidence="3">The sequence shown here is derived from an EMBL/GenBank/DDBJ whole genome shotgun (WGS) entry which is preliminary data.</text>
</comment>
<feature type="domain" description="EF-hand" evidence="2">
    <location>
        <begin position="70"/>
        <end position="105"/>
    </location>
</feature>
<dbReference type="EMBL" id="LWCA01000942">
    <property type="protein sequence ID" value="OAF66400.1"/>
    <property type="molecule type" value="Genomic_DNA"/>
</dbReference>
<dbReference type="PROSITE" id="PS50222">
    <property type="entry name" value="EF_HAND_2"/>
    <property type="match status" value="1"/>
</dbReference>
<keyword evidence="1" id="KW-0106">Calcium</keyword>
<dbReference type="Gene3D" id="1.10.238.10">
    <property type="entry name" value="EF-hand"/>
    <property type="match status" value="1"/>
</dbReference>
<dbReference type="AlphaFoldDB" id="A0A177AX19"/>
<reference evidence="3 4" key="1">
    <citation type="submission" date="2016-04" db="EMBL/GenBank/DDBJ databases">
        <title>The genome of Intoshia linei affirms orthonectids as highly simplified spiralians.</title>
        <authorList>
            <person name="Mikhailov K.V."/>
            <person name="Slusarev G.S."/>
            <person name="Nikitin M.A."/>
            <person name="Logacheva M.D."/>
            <person name="Penin A."/>
            <person name="Aleoshin V."/>
            <person name="Panchin Y.V."/>
        </authorList>
    </citation>
    <scope>NUCLEOTIDE SEQUENCE [LARGE SCALE GENOMIC DNA]</scope>
    <source>
        <strain evidence="3">Intl2013</strain>
        <tissue evidence="3">Whole animal</tissue>
    </source>
</reference>
<dbReference type="GO" id="GO:0005509">
    <property type="term" value="F:calcium ion binding"/>
    <property type="evidence" value="ECO:0007669"/>
    <property type="project" value="InterPro"/>
</dbReference>
<sequence length="114" mass="13765">MADDPILDYRRRRSSNISNREVYETYIFKFPMFTIDNILDFEELYKMYKSEGSLELNDISKLLKHLNFKYTSQEVIKVFNEIDVNKNGKIEFLEFLMERLVYLLFPLNPHPLTL</sequence>
<dbReference type="SUPFAM" id="SSF47473">
    <property type="entry name" value="EF-hand"/>
    <property type="match status" value="1"/>
</dbReference>
<protein>
    <recommendedName>
        <fullName evidence="2">EF-hand domain-containing protein</fullName>
    </recommendedName>
</protein>
<dbReference type="InterPro" id="IPR018247">
    <property type="entry name" value="EF_Hand_1_Ca_BS"/>
</dbReference>
<accession>A0A177AX19</accession>
<evidence type="ECO:0000313" key="4">
    <source>
        <dbReference type="Proteomes" id="UP000078046"/>
    </source>
</evidence>
<keyword evidence="4" id="KW-1185">Reference proteome</keyword>
<dbReference type="PROSITE" id="PS00018">
    <property type="entry name" value="EF_HAND_1"/>
    <property type="match status" value="1"/>
</dbReference>
<organism evidence="3 4">
    <name type="scientific">Intoshia linei</name>
    <dbReference type="NCBI Taxonomy" id="1819745"/>
    <lineage>
        <taxon>Eukaryota</taxon>
        <taxon>Metazoa</taxon>
        <taxon>Spiralia</taxon>
        <taxon>Lophotrochozoa</taxon>
        <taxon>Mesozoa</taxon>
        <taxon>Orthonectida</taxon>
        <taxon>Rhopaluridae</taxon>
        <taxon>Intoshia</taxon>
    </lineage>
</organism>
<dbReference type="CDD" id="cd00051">
    <property type="entry name" value="EFh"/>
    <property type="match status" value="1"/>
</dbReference>
<name>A0A177AX19_9BILA</name>
<dbReference type="InterPro" id="IPR002048">
    <property type="entry name" value="EF_hand_dom"/>
</dbReference>
<dbReference type="Proteomes" id="UP000078046">
    <property type="component" value="Unassembled WGS sequence"/>
</dbReference>
<proteinExistence type="predicted"/>
<gene>
    <name evidence="3" type="ORF">A3Q56_05830</name>
</gene>
<dbReference type="InterPro" id="IPR011992">
    <property type="entry name" value="EF-hand-dom_pair"/>
</dbReference>
<evidence type="ECO:0000256" key="1">
    <source>
        <dbReference type="ARBA" id="ARBA00022837"/>
    </source>
</evidence>
<evidence type="ECO:0000259" key="2">
    <source>
        <dbReference type="PROSITE" id="PS50222"/>
    </source>
</evidence>
<dbReference type="Pfam" id="PF13499">
    <property type="entry name" value="EF-hand_7"/>
    <property type="match status" value="1"/>
</dbReference>
<evidence type="ECO:0000313" key="3">
    <source>
        <dbReference type="EMBL" id="OAF66400.1"/>
    </source>
</evidence>
<dbReference type="OrthoDB" id="26525at2759"/>